<sequence length="215" mass="24108">MILQADGGHYLTQSADVPIDERVFGNTAYISDVSEASKYRQVSEAEKERMLNAGTILDPSDLSDEYLDKVDTLHEIIKENINTAGLTVEVSLKHKEYFPKWDELIGKTEPVGFMFSYEDTLYEVIQEHEFASQWVPGVGTESLYKVVQIEASGTKEDPIAWKQGMELFNGKYYTDKDVLYLCIRDSGMGMSFDLADLVSGGFVEVVEESSEGTVL</sequence>
<reference evidence="1" key="1">
    <citation type="journal article" date="2021" name="Proc. Natl. Acad. Sci. U.S.A.">
        <title>A Catalog of Tens of Thousands of Viruses from Human Metagenomes Reveals Hidden Associations with Chronic Diseases.</title>
        <authorList>
            <person name="Tisza M.J."/>
            <person name="Buck C.B."/>
        </authorList>
    </citation>
    <scope>NUCLEOTIDE SEQUENCE</scope>
    <source>
        <strain evidence="1">Ctfbh2</strain>
    </source>
</reference>
<accession>A0A8S5T4N2</accession>
<evidence type="ECO:0000313" key="1">
    <source>
        <dbReference type="EMBL" id="DAF57971.1"/>
    </source>
</evidence>
<dbReference type="EMBL" id="BK032744">
    <property type="protein sequence ID" value="DAF57971.1"/>
    <property type="molecule type" value="Genomic_DNA"/>
</dbReference>
<organism evidence="1">
    <name type="scientific">Siphoviridae sp. ctfbh2</name>
    <dbReference type="NCBI Taxonomy" id="2827909"/>
    <lineage>
        <taxon>Viruses</taxon>
        <taxon>Duplodnaviria</taxon>
        <taxon>Heunggongvirae</taxon>
        <taxon>Uroviricota</taxon>
        <taxon>Caudoviricetes</taxon>
    </lineage>
</organism>
<protein>
    <submittedName>
        <fullName evidence="1">Uncharacterized protein</fullName>
    </submittedName>
</protein>
<proteinExistence type="predicted"/>
<name>A0A8S5T4N2_9CAUD</name>